<comment type="caution">
    <text evidence="3">The sequence shown here is derived from an EMBL/GenBank/DDBJ whole genome shotgun (WGS) entry which is preliminary data.</text>
</comment>
<protein>
    <submittedName>
        <fullName evidence="3">Uncharacterized protein</fullName>
    </submittedName>
</protein>
<evidence type="ECO:0000313" key="3">
    <source>
        <dbReference type="EMBL" id="KAJ1162733.1"/>
    </source>
</evidence>
<feature type="compositionally biased region" description="Basic residues" evidence="2">
    <location>
        <begin position="28"/>
        <end position="37"/>
    </location>
</feature>
<sequence>MLLLLASQLIQQLQNSVLGMNSCERSLRHSQRRKEKPLRHAETNEDPDPKRLGVEPGYEPFSPPVSFLMHDKELPDHVSSLQNTLARIGELEKERVEELRELVQQEMQLTDMIDIGESPHPDIENWVNQAEYLIQERSQVLAALGENMSSLRRALQLKKQASQ</sequence>
<proteinExistence type="predicted"/>
<evidence type="ECO:0000313" key="4">
    <source>
        <dbReference type="Proteomes" id="UP001066276"/>
    </source>
</evidence>
<name>A0AAV7SG46_PLEWA</name>
<evidence type="ECO:0000256" key="2">
    <source>
        <dbReference type="SAM" id="MobiDB-lite"/>
    </source>
</evidence>
<gene>
    <name evidence="3" type="ORF">NDU88_003199</name>
</gene>
<keyword evidence="1" id="KW-0175">Coiled coil</keyword>
<organism evidence="3 4">
    <name type="scientific">Pleurodeles waltl</name>
    <name type="common">Iberian ribbed newt</name>
    <dbReference type="NCBI Taxonomy" id="8319"/>
    <lineage>
        <taxon>Eukaryota</taxon>
        <taxon>Metazoa</taxon>
        <taxon>Chordata</taxon>
        <taxon>Craniata</taxon>
        <taxon>Vertebrata</taxon>
        <taxon>Euteleostomi</taxon>
        <taxon>Amphibia</taxon>
        <taxon>Batrachia</taxon>
        <taxon>Caudata</taxon>
        <taxon>Salamandroidea</taxon>
        <taxon>Salamandridae</taxon>
        <taxon>Pleurodelinae</taxon>
        <taxon>Pleurodeles</taxon>
    </lineage>
</organism>
<dbReference type="EMBL" id="JANPWB010000008">
    <property type="protein sequence ID" value="KAJ1162733.1"/>
    <property type="molecule type" value="Genomic_DNA"/>
</dbReference>
<feature type="coiled-coil region" evidence="1">
    <location>
        <begin position="81"/>
        <end position="108"/>
    </location>
</feature>
<reference evidence="3" key="1">
    <citation type="journal article" date="2022" name="bioRxiv">
        <title>Sequencing and chromosome-scale assembly of the giantPleurodeles waltlgenome.</title>
        <authorList>
            <person name="Brown T."/>
            <person name="Elewa A."/>
            <person name="Iarovenko S."/>
            <person name="Subramanian E."/>
            <person name="Araus A.J."/>
            <person name="Petzold A."/>
            <person name="Susuki M."/>
            <person name="Suzuki K.-i.T."/>
            <person name="Hayashi T."/>
            <person name="Toyoda A."/>
            <person name="Oliveira C."/>
            <person name="Osipova E."/>
            <person name="Leigh N.D."/>
            <person name="Simon A."/>
            <person name="Yun M.H."/>
        </authorList>
    </citation>
    <scope>NUCLEOTIDE SEQUENCE</scope>
    <source>
        <strain evidence="3">20211129_DDA</strain>
        <tissue evidence="3">Liver</tissue>
    </source>
</reference>
<dbReference type="Proteomes" id="UP001066276">
    <property type="component" value="Chromosome 4_2"/>
</dbReference>
<feature type="region of interest" description="Disordered" evidence="2">
    <location>
        <begin position="25"/>
        <end position="58"/>
    </location>
</feature>
<accession>A0AAV7SG46</accession>
<dbReference type="AlphaFoldDB" id="A0AAV7SG46"/>
<evidence type="ECO:0000256" key="1">
    <source>
        <dbReference type="SAM" id="Coils"/>
    </source>
</evidence>
<feature type="compositionally biased region" description="Basic and acidic residues" evidence="2">
    <location>
        <begin position="38"/>
        <end position="53"/>
    </location>
</feature>
<keyword evidence="4" id="KW-1185">Reference proteome</keyword>